<name>A0A914RTV5_PAREQ</name>
<proteinExistence type="predicted"/>
<dbReference type="WBParaSite" id="PEQ_0000992001-mRNA-1">
    <property type="protein sequence ID" value="PEQ_0000992001-mRNA-1"/>
    <property type="gene ID" value="PEQ_0000992001"/>
</dbReference>
<protein>
    <submittedName>
        <fullName evidence="2">Uncharacterized protein</fullName>
    </submittedName>
</protein>
<keyword evidence="1" id="KW-1185">Reference proteome</keyword>
<reference evidence="2" key="1">
    <citation type="submission" date="2022-11" db="UniProtKB">
        <authorList>
            <consortium name="WormBaseParasite"/>
        </authorList>
    </citation>
    <scope>IDENTIFICATION</scope>
</reference>
<accession>A0A914RTV5</accession>
<dbReference type="AlphaFoldDB" id="A0A914RTV5"/>
<dbReference type="Proteomes" id="UP000887564">
    <property type="component" value="Unplaced"/>
</dbReference>
<evidence type="ECO:0000313" key="1">
    <source>
        <dbReference type="Proteomes" id="UP000887564"/>
    </source>
</evidence>
<organism evidence="1 2">
    <name type="scientific">Parascaris equorum</name>
    <name type="common">Equine roundworm</name>
    <dbReference type="NCBI Taxonomy" id="6256"/>
    <lineage>
        <taxon>Eukaryota</taxon>
        <taxon>Metazoa</taxon>
        <taxon>Ecdysozoa</taxon>
        <taxon>Nematoda</taxon>
        <taxon>Chromadorea</taxon>
        <taxon>Rhabditida</taxon>
        <taxon>Spirurina</taxon>
        <taxon>Ascaridomorpha</taxon>
        <taxon>Ascaridoidea</taxon>
        <taxon>Ascarididae</taxon>
        <taxon>Parascaris</taxon>
    </lineage>
</organism>
<sequence>MNVRRTLMVVNNAALIKSEVSVVNAILASHCVQMAKRVKVRI</sequence>
<evidence type="ECO:0000313" key="2">
    <source>
        <dbReference type="WBParaSite" id="PEQ_0000992001-mRNA-1"/>
    </source>
</evidence>